<keyword evidence="2" id="KW-1185">Reference proteome</keyword>
<accession>A0A0D8JTK5</accession>
<dbReference type="EMBL" id="GG704912">
    <property type="protein sequence ID" value="KJF60474.1"/>
    <property type="molecule type" value="Genomic_DNA"/>
</dbReference>
<dbReference type="KEGG" id="cim:CIMG_12992"/>
<dbReference type="InParanoid" id="A0A0D8JTK5"/>
<dbReference type="AlphaFoldDB" id="A0A0D8JTK5"/>
<dbReference type="GeneID" id="24164619"/>
<organism evidence="1 2">
    <name type="scientific">Coccidioides immitis (strain RS)</name>
    <name type="common">Valley fever fungus</name>
    <dbReference type="NCBI Taxonomy" id="246410"/>
    <lineage>
        <taxon>Eukaryota</taxon>
        <taxon>Fungi</taxon>
        <taxon>Dikarya</taxon>
        <taxon>Ascomycota</taxon>
        <taxon>Pezizomycotina</taxon>
        <taxon>Eurotiomycetes</taxon>
        <taxon>Eurotiomycetidae</taxon>
        <taxon>Onygenales</taxon>
        <taxon>Onygenaceae</taxon>
        <taxon>Coccidioides</taxon>
    </lineage>
</organism>
<reference evidence="2" key="2">
    <citation type="journal article" date="2010" name="Genome Res.">
        <title>Population genomic sequencing of Coccidioides fungi reveals recent hybridization and transposon control.</title>
        <authorList>
            <person name="Neafsey D.E."/>
            <person name="Barker B.M."/>
            <person name="Sharpton T.J."/>
            <person name="Stajich J.E."/>
            <person name="Park D.J."/>
            <person name="Whiston E."/>
            <person name="Hung C.-Y."/>
            <person name="McMahan C."/>
            <person name="White J."/>
            <person name="Sykes S."/>
            <person name="Heiman D."/>
            <person name="Young S."/>
            <person name="Zeng Q."/>
            <person name="Abouelleil A."/>
            <person name="Aftuck L."/>
            <person name="Bessette D."/>
            <person name="Brown A."/>
            <person name="FitzGerald M."/>
            <person name="Lui A."/>
            <person name="Macdonald J.P."/>
            <person name="Priest M."/>
            <person name="Orbach M.J."/>
            <person name="Galgiani J.N."/>
            <person name="Kirkland T.N."/>
            <person name="Cole G.T."/>
            <person name="Birren B.W."/>
            <person name="Henn M.R."/>
            <person name="Taylor J.W."/>
            <person name="Rounsley S.D."/>
        </authorList>
    </citation>
    <scope>GENOME REANNOTATION</scope>
    <source>
        <strain evidence="2">RS</strain>
    </source>
</reference>
<dbReference type="RefSeq" id="XP_004445288.1">
    <property type="nucleotide sequence ID" value="XM_004445231.1"/>
</dbReference>
<dbReference type="Proteomes" id="UP000001261">
    <property type="component" value="Unassembled WGS sequence"/>
</dbReference>
<protein>
    <submittedName>
        <fullName evidence="1">Uncharacterized protein</fullName>
    </submittedName>
</protein>
<gene>
    <name evidence="1" type="ORF">CIMG_12992</name>
</gene>
<sequence>MGDVHSGFCSVGTTRLKIRGNWGVTRLNALSTLGSYGVRGRVPVESPMMMRILVHEEYFLKKARAFKPSSSSASRQTSQWSTSDSIPWDSNVTLDKIGEHDDRLSLDCRGNEEQDRAPCSVLLYAAGWLVYATFLSPTLHPVNFLALHSLAPCLRRSNGILFPVQYLLTEVSRSTRWVECLPRTWIPSELFEAFRGLSDAKKLHHQLQASLGGEKIFQVRPTCGLPLCSQYLASSYGVLHAVGTHWTAALCYLLIATFAATIKGTCTISSLSPPRSVLTRCTANLVTILRTPRFSWRL</sequence>
<proteinExistence type="predicted"/>
<evidence type="ECO:0000313" key="2">
    <source>
        <dbReference type="Proteomes" id="UP000001261"/>
    </source>
</evidence>
<name>A0A0D8JTK5_COCIM</name>
<dbReference type="VEuPathDB" id="FungiDB:CIMG_12992"/>
<evidence type="ECO:0000313" key="1">
    <source>
        <dbReference type="EMBL" id="KJF60474.1"/>
    </source>
</evidence>
<reference evidence="2" key="1">
    <citation type="journal article" date="2009" name="Genome Res.">
        <title>Comparative genomic analyses of the human fungal pathogens Coccidioides and their relatives.</title>
        <authorList>
            <person name="Sharpton T.J."/>
            <person name="Stajich J.E."/>
            <person name="Rounsley S.D."/>
            <person name="Gardner M.J."/>
            <person name="Wortman J.R."/>
            <person name="Jordar V.S."/>
            <person name="Maiti R."/>
            <person name="Kodira C.D."/>
            <person name="Neafsey D.E."/>
            <person name="Zeng Q."/>
            <person name="Hung C.-Y."/>
            <person name="McMahan C."/>
            <person name="Muszewska A."/>
            <person name="Grynberg M."/>
            <person name="Mandel M.A."/>
            <person name="Kellner E.M."/>
            <person name="Barker B.M."/>
            <person name="Galgiani J.N."/>
            <person name="Orbach M.J."/>
            <person name="Kirkland T.N."/>
            <person name="Cole G.T."/>
            <person name="Henn M.R."/>
            <person name="Birren B.W."/>
            <person name="Taylor J.W."/>
        </authorList>
    </citation>
    <scope>NUCLEOTIDE SEQUENCE [LARGE SCALE GENOMIC DNA]</scope>
    <source>
        <strain evidence="2">RS</strain>
    </source>
</reference>